<evidence type="ECO:0000256" key="6">
    <source>
        <dbReference type="SAM" id="MobiDB-lite"/>
    </source>
</evidence>
<dbReference type="InterPro" id="IPR050584">
    <property type="entry name" value="Cholesterol_7-desaturase"/>
</dbReference>
<evidence type="ECO:0000256" key="3">
    <source>
        <dbReference type="ARBA" id="ARBA00023002"/>
    </source>
</evidence>
<accession>A0A938Y4N3</accession>
<gene>
    <name evidence="8" type="ORF">JK386_04670</name>
</gene>
<name>A0A938Y4N3_9ACTN</name>
<dbReference type="InterPro" id="IPR036922">
    <property type="entry name" value="Rieske_2Fe-2S_sf"/>
</dbReference>
<keyword evidence="3" id="KW-0560">Oxidoreductase</keyword>
<dbReference type="AlphaFoldDB" id="A0A938Y4N3"/>
<evidence type="ECO:0000256" key="2">
    <source>
        <dbReference type="ARBA" id="ARBA00022723"/>
    </source>
</evidence>
<keyword evidence="9" id="KW-1185">Reference proteome</keyword>
<comment type="caution">
    <text evidence="8">The sequence shown here is derived from an EMBL/GenBank/DDBJ whole genome shotgun (WGS) entry which is preliminary data.</text>
</comment>
<dbReference type="GO" id="GO:0051537">
    <property type="term" value="F:2 iron, 2 sulfur cluster binding"/>
    <property type="evidence" value="ECO:0007669"/>
    <property type="project" value="UniProtKB-KW"/>
</dbReference>
<feature type="region of interest" description="Disordered" evidence="6">
    <location>
        <begin position="385"/>
        <end position="433"/>
    </location>
</feature>
<evidence type="ECO:0000256" key="4">
    <source>
        <dbReference type="ARBA" id="ARBA00023004"/>
    </source>
</evidence>
<dbReference type="PROSITE" id="PS51296">
    <property type="entry name" value="RIESKE"/>
    <property type="match status" value="1"/>
</dbReference>
<reference evidence="8" key="1">
    <citation type="submission" date="2021-01" db="EMBL/GenBank/DDBJ databases">
        <title>Novel species in genus Nocardioides.</title>
        <authorList>
            <person name="Zhang G."/>
        </authorList>
    </citation>
    <scope>NUCLEOTIDE SEQUENCE</scope>
    <source>
        <strain evidence="8">Zg-536</strain>
    </source>
</reference>
<feature type="compositionally biased region" description="Basic and acidic residues" evidence="6">
    <location>
        <begin position="385"/>
        <end position="415"/>
    </location>
</feature>
<dbReference type="PANTHER" id="PTHR21266">
    <property type="entry name" value="IRON-SULFUR DOMAIN CONTAINING PROTEIN"/>
    <property type="match status" value="1"/>
</dbReference>
<keyword evidence="1" id="KW-0001">2Fe-2S</keyword>
<evidence type="ECO:0000313" key="8">
    <source>
        <dbReference type="EMBL" id="MBM9459185.1"/>
    </source>
</evidence>
<dbReference type="SUPFAM" id="SSF55961">
    <property type="entry name" value="Bet v1-like"/>
    <property type="match status" value="1"/>
</dbReference>
<feature type="compositionally biased region" description="Low complexity" evidence="6">
    <location>
        <begin position="416"/>
        <end position="425"/>
    </location>
</feature>
<keyword evidence="5" id="KW-0411">Iron-sulfur</keyword>
<dbReference type="PANTHER" id="PTHR21266:SF60">
    <property type="entry name" value="3-KETOSTEROID-9-ALPHA-MONOOXYGENASE, OXYGENASE COMPONENT"/>
    <property type="match status" value="1"/>
</dbReference>
<sequence length="433" mass="48761">MFKNFWYAVEFSTDLKVGEPKKVKILGQQLVLYRKNSDKSVVAMSDLCVHRGAALSDGSVKGDCIVCPYHGWEFQPDGVVSRIPAHPDKGIPRKARIDSYPVVEKYMFIWVYMGDLPEEERPPIPDWSAIDDTENFRAVSGSFLWKSNYERILENGVDVAHTPFVHGGVFGNPEKPEVPEFVVEESEWHCKISIELNPPRSKGLWGVINPNKQDLANRPPVPVSTTWWLPNMILLEIGTPMGAMKIFDVNIPIDEDTTLVKFVALRSFFKGKWADRDALRRVFKVLYEDQGIVDAVRPELLPFDLSSELHVKSDYNAVLYRRRRQQLLEMGWGVEDNTIVGEGPARVEARVIPSPVRREVPELASAWNFKEVRSREILAGRGEAPVRQERRLVMDDPEKPGTDAKADDSAAKPDANKAGATAPATAKDKEVTA</sequence>
<evidence type="ECO:0000259" key="7">
    <source>
        <dbReference type="PROSITE" id="PS51296"/>
    </source>
</evidence>
<evidence type="ECO:0000256" key="5">
    <source>
        <dbReference type="ARBA" id="ARBA00023014"/>
    </source>
</evidence>
<proteinExistence type="predicted"/>
<evidence type="ECO:0000256" key="1">
    <source>
        <dbReference type="ARBA" id="ARBA00022714"/>
    </source>
</evidence>
<keyword evidence="4" id="KW-0408">Iron</keyword>
<dbReference type="Pfam" id="PF00355">
    <property type="entry name" value="Rieske"/>
    <property type="match status" value="1"/>
</dbReference>
<keyword evidence="8" id="KW-0223">Dioxygenase</keyword>
<keyword evidence="2" id="KW-0479">Metal-binding</keyword>
<evidence type="ECO:0000313" key="9">
    <source>
        <dbReference type="Proteomes" id="UP000663791"/>
    </source>
</evidence>
<dbReference type="Pfam" id="PF19112">
    <property type="entry name" value="VanA_C"/>
    <property type="match status" value="1"/>
</dbReference>
<dbReference type="GO" id="GO:0051213">
    <property type="term" value="F:dioxygenase activity"/>
    <property type="evidence" value="ECO:0007669"/>
    <property type="project" value="UniProtKB-KW"/>
</dbReference>
<dbReference type="Gene3D" id="3.90.380.10">
    <property type="entry name" value="Naphthalene 1,2-dioxygenase Alpha Subunit, Chain A, domain 1"/>
    <property type="match status" value="1"/>
</dbReference>
<dbReference type="GO" id="GO:0046872">
    <property type="term" value="F:metal ion binding"/>
    <property type="evidence" value="ECO:0007669"/>
    <property type="project" value="UniProtKB-KW"/>
</dbReference>
<dbReference type="Proteomes" id="UP000663791">
    <property type="component" value="Unassembled WGS sequence"/>
</dbReference>
<dbReference type="Gene3D" id="2.102.10.10">
    <property type="entry name" value="Rieske [2Fe-2S] iron-sulphur domain"/>
    <property type="match status" value="1"/>
</dbReference>
<dbReference type="SUPFAM" id="SSF50022">
    <property type="entry name" value="ISP domain"/>
    <property type="match status" value="1"/>
</dbReference>
<dbReference type="RefSeq" id="WP_205290506.1">
    <property type="nucleotide sequence ID" value="NZ_CP074406.1"/>
</dbReference>
<dbReference type="InterPro" id="IPR044043">
    <property type="entry name" value="VanA_C_cat"/>
</dbReference>
<dbReference type="GO" id="GO:0016705">
    <property type="term" value="F:oxidoreductase activity, acting on paired donors, with incorporation or reduction of molecular oxygen"/>
    <property type="evidence" value="ECO:0007669"/>
    <property type="project" value="UniProtKB-ARBA"/>
</dbReference>
<organism evidence="8 9">
    <name type="scientific">Nocardioides faecalis</name>
    <dbReference type="NCBI Taxonomy" id="2803858"/>
    <lineage>
        <taxon>Bacteria</taxon>
        <taxon>Bacillati</taxon>
        <taxon>Actinomycetota</taxon>
        <taxon>Actinomycetes</taxon>
        <taxon>Propionibacteriales</taxon>
        <taxon>Nocardioidaceae</taxon>
        <taxon>Nocardioides</taxon>
    </lineage>
</organism>
<protein>
    <submittedName>
        <fullName evidence="8">Aromatic ring-hydroxylating dioxygenase subunit alpha</fullName>
    </submittedName>
</protein>
<dbReference type="GO" id="GO:0004497">
    <property type="term" value="F:monooxygenase activity"/>
    <property type="evidence" value="ECO:0007669"/>
    <property type="project" value="UniProtKB-ARBA"/>
</dbReference>
<feature type="domain" description="Rieske" evidence="7">
    <location>
        <begin position="6"/>
        <end position="111"/>
    </location>
</feature>
<dbReference type="InterPro" id="IPR017941">
    <property type="entry name" value="Rieske_2Fe-2S"/>
</dbReference>
<dbReference type="EMBL" id="JAERTX010000004">
    <property type="protein sequence ID" value="MBM9459185.1"/>
    <property type="molecule type" value="Genomic_DNA"/>
</dbReference>